<keyword evidence="2" id="KW-0560">Oxidoreductase</keyword>
<dbReference type="Gene3D" id="1.10.630.10">
    <property type="entry name" value="Cytochrome P450"/>
    <property type="match status" value="1"/>
</dbReference>
<dbReference type="AlphaFoldDB" id="A0A177TNR7"/>
<accession>A0A177TNR7</accession>
<dbReference type="PRINTS" id="PR00463">
    <property type="entry name" value="EP450I"/>
</dbReference>
<protein>
    <submittedName>
        <fullName evidence="4">Uncharacterized protein</fullName>
    </submittedName>
</protein>
<dbReference type="GO" id="GO:0020037">
    <property type="term" value="F:heme binding"/>
    <property type="evidence" value="ECO:0007669"/>
    <property type="project" value="InterPro"/>
</dbReference>
<name>A0A177TNR7_9BASI</name>
<feature type="binding site" description="axial binding residue" evidence="3">
    <location>
        <position position="577"/>
    </location>
    <ligand>
        <name>heme</name>
        <dbReference type="ChEBI" id="CHEBI:30413"/>
    </ligand>
    <ligandPart>
        <name>Fe</name>
        <dbReference type="ChEBI" id="CHEBI:18248"/>
    </ligandPart>
</feature>
<keyword evidence="3" id="KW-0479">Metal-binding</keyword>
<dbReference type="InterPro" id="IPR002401">
    <property type="entry name" value="Cyt_P450_E_grp-I"/>
</dbReference>
<dbReference type="GO" id="GO:0016705">
    <property type="term" value="F:oxidoreductase activity, acting on paired donors, with incorporation or reduction of molecular oxygen"/>
    <property type="evidence" value="ECO:0007669"/>
    <property type="project" value="InterPro"/>
</dbReference>
<dbReference type="GO" id="GO:0005506">
    <property type="term" value="F:iron ion binding"/>
    <property type="evidence" value="ECO:0007669"/>
    <property type="project" value="InterPro"/>
</dbReference>
<dbReference type="GO" id="GO:0004497">
    <property type="term" value="F:monooxygenase activity"/>
    <property type="evidence" value="ECO:0007669"/>
    <property type="project" value="InterPro"/>
</dbReference>
<evidence type="ECO:0000256" key="3">
    <source>
        <dbReference type="PIRSR" id="PIRSR602401-1"/>
    </source>
</evidence>
<keyword evidence="3" id="KW-0349">Heme</keyword>
<dbReference type="EMBL" id="LWDF02000143">
    <property type="protein sequence ID" value="KAE8256078.1"/>
    <property type="molecule type" value="Genomic_DNA"/>
</dbReference>
<comment type="cofactor">
    <cofactor evidence="3">
        <name>heme</name>
        <dbReference type="ChEBI" id="CHEBI:30413"/>
    </cofactor>
</comment>
<evidence type="ECO:0000256" key="2">
    <source>
        <dbReference type="ARBA" id="ARBA00023002"/>
    </source>
</evidence>
<organism evidence="4 5">
    <name type="scientific">Tilletia indica</name>
    <dbReference type="NCBI Taxonomy" id="43049"/>
    <lineage>
        <taxon>Eukaryota</taxon>
        <taxon>Fungi</taxon>
        <taxon>Dikarya</taxon>
        <taxon>Basidiomycota</taxon>
        <taxon>Ustilaginomycotina</taxon>
        <taxon>Exobasidiomycetes</taxon>
        <taxon>Tilletiales</taxon>
        <taxon>Tilletiaceae</taxon>
        <taxon>Tilletia</taxon>
    </lineage>
</organism>
<gene>
    <name evidence="4" type="ORF">A4X13_0g2821</name>
</gene>
<dbReference type="SUPFAM" id="SSF48264">
    <property type="entry name" value="Cytochrome P450"/>
    <property type="match status" value="1"/>
</dbReference>
<dbReference type="InterPro" id="IPR036396">
    <property type="entry name" value="Cyt_P450_sf"/>
</dbReference>
<evidence type="ECO:0000313" key="5">
    <source>
        <dbReference type="Proteomes" id="UP000077521"/>
    </source>
</evidence>
<comment type="caution">
    <text evidence="4">The sequence shown here is derived from an EMBL/GenBank/DDBJ whole genome shotgun (WGS) entry which is preliminary data.</text>
</comment>
<dbReference type="InterPro" id="IPR001128">
    <property type="entry name" value="Cyt_P450"/>
</dbReference>
<sequence>MPTSLISRLGDAILPAHIPFLSSWPLFITIPVLFILSPFLIVLAVGISFAVQISWRVIERHVLHIDFYNYLKTPKHTTPWWPVVGNIDHIIKSPPADGHLDFMQEVGSPVFIYRTFAYGTRLCITDPVAVAYMLSSAHSYEYPKDEGTRKFLSALLGEGLIAAEGEAHRRARRVLQPAFNLSSVRSLTPLFFRHANALSAKLASKIDITEGPSDKSFLPGQSDLAAAKSEKGRPVIDIMNWLGLVTMDVIGDAGFGHQFNALQNIEDDGLSKDVIARAFTTLTSVTTDPGYFQILVFFLSRYPGFRWVEKIPNERRRTIRKTYELLEATSRKIVEKKRSDVLREIELSNAVSNGKATTATKEFFEDLQSSGAPKDLMHLMLRANLAADLPENVKLHDHELLGQITTLILAGQETTSTQLTWCLWMLAQPKHQHIQTKLRQEVRELFAGRDELSYEDIQSSKLLLNVTLEIMRLVSAVPSTMRKASKDDVIPLSKSYPTRDGKSTFNRLPIKKGTELFILIQLLNRARHIWGDTADEFDPDRWDNLPETVRGLGAQTGVAGGVPANGLWTFIAGPRGCIGKAFAITEFHSLLAVLIRDLQFDVVEGWEIERKQGIVLRPRVKGQEKLGMQMPLYVSRAP</sequence>
<comment type="similarity">
    <text evidence="1">Belongs to the cytochrome P450 family.</text>
</comment>
<dbReference type="PANTHER" id="PTHR24305">
    <property type="entry name" value="CYTOCHROME P450"/>
    <property type="match status" value="1"/>
</dbReference>
<keyword evidence="5" id="KW-1185">Reference proteome</keyword>
<reference evidence="4" key="2">
    <citation type="journal article" date="2019" name="IMA Fungus">
        <title>Genome sequencing and comparison of five Tilletia species to identify candidate genes for the detection of regulated species infecting wheat.</title>
        <authorList>
            <person name="Nguyen H.D.T."/>
            <person name="Sultana T."/>
            <person name="Kesanakurti P."/>
            <person name="Hambleton S."/>
        </authorList>
    </citation>
    <scope>NUCLEOTIDE SEQUENCE</scope>
    <source>
        <strain evidence="4">DAOMC 236416</strain>
    </source>
</reference>
<evidence type="ECO:0000256" key="1">
    <source>
        <dbReference type="ARBA" id="ARBA00010617"/>
    </source>
</evidence>
<evidence type="ECO:0000313" key="4">
    <source>
        <dbReference type="EMBL" id="KAE8256078.1"/>
    </source>
</evidence>
<dbReference type="PRINTS" id="PR00385">
    <property type="entry name" value="P450"/>
</dbReference>
<dbReference type="PANTHER" id="PTHR24305:SF166">
    <property type="entry name" value="CYTOCHROME P450 12A4, MITOCHONDRIAL-RELATED"/>
    <property type="match status" value="1"/>
</dbReference>
<reference evidence="4" key="1">
    <citation type="submission" date="2016-04" db="EMBL/GenBank/DDBJ databases">
        <authorList>
            <person name="Nguyen H.D."/>
            <person name="Samba Siva P."/>
            <person name="Cullis J."/>
            <person name="Levesque C.A."/>
            <person name="Hambleton S."/>
        </authorList>
    </citation>
    <scope>NUCLEOTIDE SEQUENCE</scope>
    <source>
        <strain evidence="4">DAOMC 236416</strain>
    </source>
</reference>
<dbReference type="Proteomes" id="UP000077521">
    <property type="component" value="Unassembled WGS sequence"/>
</dbReference>
<proteinExistence type="inferred from homology"/>
<dbReference type="InterPro" id="IPR050121">
    <property type="entry name" value="Cytochrome_P450_monoxygenase"/>
</dbReference>
<dbReference type="Pfam" id="PF00067">
    <property type="entry name" value="p450"/>
    <property type="match status" value="1"/>
</dbReference>
<keyword evidence="3" id="KW-0408">Iron</keyword>